<dbReference type="GO" id="GO:0005975">
    <property type="term" value="P:carbohydrate metabolic process"/>
    <property type="evidence" value="ECO:0007669"/>
    <property type="project" value="InterPro"/>
</dbReference>
<dbReference type="InterPro" id="IPR044965">
    <property type="entry name" value="Glyco_hydro_17_plant"/>
</dbReference>
<dbReference type="GO" id="GO:0004553">
    <property type="term" value="F:hydrolase activity, hydrolyzing O-glycosyl compounds"/>
    <property type="evidence" value="ECO:0007669"/>
    <property type="project" value="InterPro"/>
</dbReference>
<feature type="chain" id="PRO_5013646763" description="Glucan endo-1,3-beta-D-glucosidase" evidence="6">
    <location>
        <begin position="27"/>
        <end position="339"/>
    </location>
</feature>
<keyword evidence="2 5" id="KW-0378">Hydrolase</keyword>
<accession>A0A2G5CIS0</accession>
<evidence type="ECO:0000256" key="6">
    <source>
        <dbReference type="SAM" id="SignalP"/>
    </source>
</evidence>
<reference evidence="7 8" key="1">
    <citation type="submission" date="2017-09" db="EMBL/GenBank/DDBJ databases">
        <title>WGS assembly of Aquilegia coerulea Goldsmith.</title>
        <authorList>
            <person name="Hodges S."/>
            <person name="Kramer E."/>
            <person name="Nordborg M."/>
            <person name="Tomkins J."/>
            <person name="Borevitz J."/>
            <person name="Derieg N."/>
            <person name="Yan J."/>
            <person name="Mihaltcheva S."/>
            <person name="Hayes R.D."/>
            <person name="Rokhsar D."/>
        </authorList>
    </citation>
    <scope>NUCLEOTIDE SEQUENCE [LARGE SCALE GENOMIC DNA]</scope>
    <source>
        <strain evidence="8">cv. Goldsmith</strain>
    </source>
</reference>
<dbReference type="EMBL" id="KZ305069">
    <property type="protein sequence ID" value="PIA31159.1"/>
    <property type="molecule type" value="Genomic_DNA"/>
</dbReference>
<evidence type="ECO:0008006" key="9">
    <source>
        <dbReference type="Google" id="ProtNLM"/>
    </source>
</evidence>
<evidence type="ECO:0000313" key="7">
    <source>
        <dbReference type="EMBL" id="PIA31159.1"/>
    </source>
</evidence>
<dbReference type="SUPFAM" id="SSF51445">
    <property type="entry name" value="(Trans)glycosidases"/>
    <property type="match status" value="1"/>
</dbReference>
<evidence type="ECO:0000256" key="2">
    <source>
        <dbReference type="ARBA" id="ARBA00022801"/>
    </source>
</evidence>
<evidence type="ECO:0000256" key="1">
    <source>
        <dbReference type="ARBA" id="ARBA00008773"/>
    </source>
</evidence>
<keyword evidence="6" id="KW-0732">Signal</keyword>
<evidence type="ECO:0000256" key="5">
    <source>
        <dbReference type="RuleBase" id="RU004336"/>
    </source>
</evidence>
<dbReference type="OrthoDB" id="941679at2759"/>
<dbReference type="Proteomes" id="UP000230069">
    <property type="component" value="Unassembled WGS sequence"/>
</dbReference>
<evidence type="ECO:0000313" key="8">
    <source>
        <dbReference type="Proteomes" id="UP000230069"/>
    </source>
</evidence>
<organism evidence="7 8">
    <name type="scientific">Aquilegia coerulea</name>
    <name type="common">Rocky mountain columbine</name>
    <dbReference type="NCBI Taxonomy" id="218851"/>
    <lineage>
        <taxon>Eukaryota</taxon>
        <taxon>Viridiplantae</taxon>
        <taxon>Streptophyta</taxon>
        <taxon>Embryophyta</taxon>
        <taxon>Tracheophyta</taxon>
        <taxon>Spermatophyta</taxon>
        <taxon>Magnoliopsida</taxon>
        <taxon>Ranunculales</taxon>
        <taxon>Ranunculaceae</taxon>
        <taxon>Thalictroideae</taxon>
        <taxon>Aquilegia</taxon>
    </lineage>
</organism>
<dbReference type="STRING" id="218851.A0A2G5CIS0"/>
<dbReference type="AlphaFoldDB" id="A0A2G5CIS0"/>
<dbReference type="Pfam" id="PF00332">
    <property type="entry name" value="Glyco_hydro_17"/>
    <property type="match status" value="1"/>
</dbReference>
<gene>
    <name evidence="7" type="ORF">AQUCO_05200037v1</name>
</gene>
<dbReference type="PANTHER" id="PTHR32227">
    <property type="entry name" value="GLUCAN ENDO-1,3-BETA-GLUCOSIDASE BG1-RELATED-RELATED"/>
    <property type="match status" value="1"/>
</dbReference>
<dbReference type="PROSITE" id="PS00587">
    <property type="entry name" value="GLYCOSYL_HYDROL_F17"/>
    <property type="match status" value="1"/>
</dbReference>
<comment type="similarity">
    <text evidence="1 4">Belongs to the glycosyl hydrolase 17 family.</text>
</comment>
<protein>
    <recommendedName>
        <fullName evidence="9">Glucan endo-1,3-beta-D-glucosidase</fullName>
    </recommendedName>
</protein>
<proteinExistence type="inferred from homology"/>
<dbReference type="FunCoup" id="A0A2G5CIS0">
    <property type="interactions" value="8"/>
</dbReference>
<dbReference type="Gene3D" id="3.20.20.80">
    <property type="entry name" value="Glycosidases"/>
    <property type="match status" value="1"/>
</dbReference>
<dbReference type="FunFam" id="3.20.20.80:FF:000010">
    <property type="entry name" value="glucan endo-1,3-beta-glucosidase, basic"/>
    <property type="match status" value="1"/>
</dbReference>
<dbReference type="InterPro" id="IPR017853">
    <property type="entry name" value="GH"/>
</dbReference>
<keyword evidence="8" id="KW-1185">Reference proteome</keyword>
<dbReference type="InterPro" id="IPR000490">
    <property type="entry name" value="Glyco_hydro_17"/>
</dbReference>
<evidence type="ECO:0000256" key="3">
    <source>
        <dbReference type="ARBA" id="ARBA00023295"/>
    </source>
</evidence>
<keyword evidence="3 5" id="KW-0326">Glycosidase</keyword>
<name>A0A2G5CIS0_AQUCA</name>
<dbReference type="InParanoid" id="A0A2G5CIS0"/>
<feature type="signal peptide" evidence="6">
    <location>
        <begin position="1"/>
        <end position="26"/>
    </location>
</feature>
<sequence length="339" mass="37767">MRYMPSTWITVLVLVLLAHQINISFACIGVCYGLNGDNLPSPKDVIELYKRSQIQRIRIFEPLPEVLEALRGSNLLVTLGMRNEDITNIAASQEAANDWVNTHLVPYKIDVAFRYVTVGNEVIPGPLANYVTKAMNNTWNAIVSNGLDRVRVTTVVPANALGVSYPPSAGAFSDEVLGAMTDVATILYYTHAPLMINVYPYFAYASNPEEIPLDYALLNSNLQTVTVDGELNYNNLFDAMVDAFNTALEKINMGDVYVFISETGWPSAGNEPYTSIENARVYNTNVKKHIHDQVGTPRRPGRMLDTFFFAMFNENLKPAGVEQNFGLFYPDMSPVYPLD</sequence>
<evidence type="ECO:0000256" key="4">
    <source>
        <dbReference type="RuleBase" id="RU004335"/>
    </source>
</evidence>
<dbReference type="PROSITE" id="PS51257">
    <property type="entry name" value="PROKAR_LIPOPROTEIN"/>
    <property type="match status" value="1"/>
</dbReference>